<dbReference type="Gene3D" id="1.10.1740.10">
    <property type="match status" value="1"/>
</dbReference>
<protein>
    <submittedName>
        <fullName evidence="8">RNA polymerase sigma-70 factor, ECF subfamily</fullName>
    </submittedName>
</protein>
<dbReference type="EMBL" id="FNQH01000009">
    <property type="protein sequence ID" value="SEA88724.1"/>
    <property type="molecule type" value="Genomic_DNA"/>
</dbReference>
<keyword evidence="5" id="KW-0804">Transcription</keyword>
<evidence type="ECO:0000259" key="6">
    <source>
        <dbReference type="Pfam" id="PF04542"/>
    </source>
</evidence>
<comment type="similarity">
    <text evidence="1">Belongs to the sigma-70 factor family. ECF subfamily.</text>
</comment>
<evidence type="ECO:0000313" key="8">
    <source>
        <dbReference type="EMBL" id="SEA88724.1"/>
    </source>
</evidence>
<dbReference type="SUPFAM" id="SSF88946">
    <property type="entry name" value="Sigma2 domain of RNA polymerase sigma factors"/>
    <property type="match status" value="1"/>
</dbReference>
<dbReference type="Pfam" id="PF04542">
    <property type="entry name" value="Sigma70_r2"/>
    <property type="match status" value="1"/>
</dbReference>
<dbReference type="InterPro" id="IPR013324">
    <property type="entry name" value="RNA_pol_sigma_r3/r4-like"/>
</dbReference>
<dbReference type="InterPro" id="IPR013325">
    <property type="entry name" value="RNA_pol_sigma_r2"/>
</dbReference>
<keyword evidence="2" id="KW-0805">Transcription regulation</keyword>
<evidence type="ECO:0000313" key="9">
    <source>
        <dbReference type="Proteomes" id="UP000199042"/>
    </source>
</evidence>
<evidence type="ECO:0000256" key="5">
    <source>
        <dbReference type="ARBA" id="ARBA00023163"/>
    </source>
</evidence>
<dbReference type="Pfam" id="PF08281">
    <property type="entry name" value="Sigma70_r4_2"/>
    <property type="match status" value="1"/>
</dbReference>
<gene>
    <name evidence="8" type="ORF">SAMN04488525_10942</name>
</gene>
<sequence length="157" mass="18826">MPEFEKIYSEYFDDVYKYVYSLCRNSLVAEEVTQDTFFKALKSIDSYKGECKLRVWLCQIAKNTYFTFYSKQQRLVTCNSIEQEQTCNFENGFINREESFEIHKALHNLEEPYKEVFSLRIFGELSFRKIGELFGKTEGWARVTYYRAKIKLKEDLL</sequence>
<dbReference type="GO" id="GO:0006352">
    <property type="term" value="P:DNA-templated transcription initiation"/>
    <property type="evidence" value="ECO:0007669"/>
    <property type="project" value="InterPro"/>
</dbReference>
<evidence type="ECO:0000256" key="4">
    <source>
        <dbReference type="ARBA" id="ARBA00023125"/>
    </source>
</evidence>
<evidence type="ECO:0000259" key="7">
    <source>
        <dbReference type="Pfam" id="PF08281"/>
    </source>
</evidence>
<dbReference type="AlphaFoldDB" id="A0AB38A3B4"/>
<feature type="domain" description="RNA polymerase sigma factor 70 region 4 type 2" evidence="7">
    <location>
        <begin position="100"/>
        <end position="152"/>
    </location>
</feature>
<dbReference type="InterPro" id="IPR007627">
    <property type="entry name" value="RNA_pol_sigma70_r2"/>
</dbReference>
<dbReference type="InterPro" id="IPR036388">
    <property type="entry name" value="WH-like_DNA-bd_sf"/>
</dbReference>
<dbReference type="PANTHER" id="PTHR43133:SF52">
    <property type="entry name" value="ECF RNA POLYMERASE SIGMA FACTOR SIGL"/>
    <property type="match status" value="1"/>
</dbReference>
<keyword evidence="4" id="KW-0238">DNA-binding</keyword>
<proteinExistence type="inferred from homology"/>
<evidence type="ECO:0000256" key="1">
    <source>
        <dbReference type="ARBA" id="ARBA00010641"/>
    </source>
</evidence>
<accession>A0AB38A3B4</accession>
<organism evidence="8 9">
    <name type="scientific">Trichococcus collinsii</name>
    <dbReference type="NCBI Taxonomy" id="157076"/>
    <lineage>
        <taxon>Bacteria</taxon>
        <taxon>Bacillati</taxon>
        <taxon>Bacillota</taxon>
        <taxon>Bacilli</taxon>
        <taxon>Lactobacillales</taxon>
        <taxon>Carnobacteriaceae</taxon>
        <taxon>Trichococcus</taxon>
    </lineage>
</organism>
<dbReference type="GO" id="GO:0016987">
    <property type="term" value="F:sigma factor activity"/>
    <property type="evidence" value="ECO:0007669"/>
    <property type="project" value="UniProtKB-KW"/>
</dbReference>
<comment type="caution">
    <text evidence="8">The sequence shown here is derived from an EMBL/GenBank/DDBJ whole genome shotgun (WGS) entry which is preliminary data.</text>
</comment>
<dbReference type="PANTHER" id="PTHR43133">
    <property type="entry name" value="RNA POLYMERASE ECF-TYPE SIGMA FACTO"/>
    <property type="match status" value="1"/>
</dbReference>
<dbReference type="Gene3D" id="1.10.10.10">
    <property type="entry name" value="Winged helix-like DNA-binding domain superfamily/Winged helix DNA-binding domain"/>
    <property type="match status" value="1"/>
</dbReference>
<evidence type="ECO:0000256" key="2">
    <source>
        <dbReference type="ARBA" id="ARBA00023015"/>
    </source>
</evidence>
<name>A0AB38A3B4_9LACT</name>
<keyword evidence="3" id="KW-0731">Sigma factor</keyword>
<dbReference type="RefSeq" id="WP_086986546.1">
    <property type="nucleotide sequence ID" value="NZ_FJNA01000002.1"/>
</dbReference>
<dbReference type="InterPro" id="IPR014284">
    <property type="entry name" value="RNA_pol_sigma-70_dom"/>
</dbReference>
<dbReference type="Proteomes" id="UP000199042">
    <property type="component" value="Unassembled WGS sequence"/>
</dbReference>
<dbReference type="InterPro" id="IPR039425">
    <property type="entry name" value="RNA_pol_sigma-70-like"/>
</dbReference>
<dbReference type="GO" id="GO:0003677">
    <property type="term" value="F:DNA binding"/>
    <property type="evidence" value="ECO:0007669"/>
    <property type="project" value="UniProtKB-KW"/>
</dbReference>
<feature type="domain" description="RNA polymerase sigma-70 region 2" evidence="6">
    <location>
        <begin position="8"/>
        <end position="74"/>
    </location>
</feature>
<evidence type="ECO:0000256" key="3">
    <source>
        <dbReference type="ARBA" id="ARBA00023082"/>
    </source>
</evidence>
<keyword evidence="9" id="KW-1185">Reference proteome</keyword>
<dbReference type="NCBIfam" id="TIGR02937">
    <property type="entry name" value="sigma70-ECF"/>
    <property type="match status" value="1"/>
</dbReference>
<dbReference type="SUPFAM" id="SSF88659">
    <property type="entry name" value="Sigma3 and sigma4 domains of RNA polymerase sigma factors"/>
    <property type="match status" value="1"/>
</dbReference>
<reference evidence="8 9" key="1">
    <citation type="submission" date="2016-10" db="EMBL/GenBank/DDBJ databases">
        <authorList>
            <person name="Varghese N."/>
            <person name="Submissions S."/>
        </authorList>
    </citation>
    <scope>NUCLEOTIDE SEQUENCE [LARGE SCALE GENOMIC DNA]</scope>
    <source>
        <strain evidence="8 9">DSM 14526</strain>
    </source>
</reference>
<dbReference type="InterPro" id="IPR013249">
    <property type="entry name" value="RNA_pol_sigma70_r4_t2"/>
</dbReference>